<evidence type="ECO:0000313" key="1">
    <source>
        <dbReference type="EMBL" id="SFN94211.1"/>
    </source>
</evidence>
<organism evidence="1 2">
    <name type="scientific">Cohaesibacter marisflavi</name>
    <dbReference type="NCBI Taxonomy" id="655353"/>
    <lineage>
        <taxon>Bacteria</taxon>
        <taxon>Pseudomonadati</taxon>
        <taxon>Pseudomonadota</taxon>
        <taxon>Alphaproteobacteria</taxon>
        <taxon>Hyphomicrobiales</taxon>
        <taxon>Cohaesibacteraceae</taxon>
    </lineage>
</organism>
<dbReference type="OrthoDB" id="9911089at2"/>
<dbReference type="AlphaFoldDB" id="A0A1I5D5U3"/>
<reference evidence="1 2" key="1">
    <citation type="submission" date="2016-10" db="EMBL/GenBank/DDBJ databases">
        <authorList>
            <person name="de Groot N.N."/>
        </authorList>
    </citation>
    <scope>NUCLEOTIDE SEQUENCE [LARGE SCALE GENOMIC DNA]</scope>
    <source>
        <strain evidence="1 2">CGMCC 1.9157</strain>
    </source>
</reference>
<accession>A0A1I5D5U3</accession>
<protein>
    <submittedName>
        <fullName evidence="1">Uncharacterized protein</fullName>
    </submittedName>
</protein>
<keyword evidence="2" id="KW-1185">Reference proteome</keyword>
<name>A0A1I5D5U3_9HYPH</name>
<dbReference type="STRING" id="655353.SAMN04488056_102476"/>
<dbReference type="EMBL" id="FOVR01000002">
    <property type="protein sequence ID" value="SFN94211.1"/>
    <property type="molecule type" value="Genomic_DNA"/>
</dbReference>
<sequence>MTGFFTSRALPASATLLALGALLVFDLQTSQPLNPYTAPAAIMLGSDEAASGAFCALVPPKK</sequence>
<gene>
    <name evidence="1" type="ORF">SAMN04488056_102476</name>
</gene>
<dbReference type="RefSeq" id="WP_090069944.1">
    <property type="nucleotide sequence ID" value="NZ_FOVR01000002.1"/>
</dbReference>
<proteinExistence type="predicted"/>
<evidence type="ECO:0000313" key="2">
    <source>
        <dbReference type="Proteomes" id="UP000199236"/>
    </source>
</evidence>
<dbReference type="Proteomes" id="UP000199236">
    <property type="component" value="Unassembled WGS sequence"/>
</dbReference>